<evidence type="ECO:0000313" key="1">
    <source>
        <dbReference type="EMBL" id="PHT36920.1"/>
    </source>
</evidence>
<gene>
    <name evidence="1" type="ORF">CQW23_24620</name>
</gene>
<protein>
    <submittedName>
        <fullName evidence="1">Uncharacterized protein</fullName>
    </submittedName>
</protein>
<comment type="caution">
    <text evidence="1">The sequence shown here is derived from an EMBL/GenBank/DDBJ whole genome shotgun (WGS) entry which is preliminary data.</text>
</comment>
<evidence type="ECO:0000313" key="2">
    <source>
        <dbReference type="Proteomes" id="UP000224567"/>
    </source>
</evidence>
<dbReference type="EMBL" id="MLFT02000010">
    <property type="protein sequence ID" value="PHT36920.1"/>
    <property type="molecule type" value="Genomic_DNA"/>
</dbReference>
<dbReference type="OrthoDB" id="1896158at2759"/>
<dbReference type="PANTHER" id="PTHR31110">
    <property type="entry name" value="PESTICIDAL CRYSTAL CRY8BA PROTEIN"/>
    <property type="match status" value="1"/>
</dbReference>
<accession>A0A2G2VVA2</accession>
<proteinExistence type="predicted"/>
<dbReference type="Proteomes" id="UP000224567">
    <property type="component" value="Unassembled WGS sequence"/>
</dbReference>
<reference evidence="2" key="2">
    <citation type="journal article" date="2017" name="J. Anim. Genet.">
        <title>Multiple reference genome sequences of hot pepper reveal the massive evolution of plant disease resistance genes by retroduplication.</title>
        <authorList>
            <person name="Kim S."/>
            <person name="Park J."/>
            <person name="Yeom S.-I."/>
            <person name="Kim Y.-M."/>
            <person name="Seo E."/>
            <person name="Kim K.-T."/>
            <person name="Kim M.-S."/>
            <person name="Lee J.M."/>
            <person name="Cheong K."/>
            <person name="Shin H.-S."/>
            <person name="Kim S.-B."/>
            <person name="Han K."/>
            <person name="Lee J."/>
            <person name="Park M."/>
            <person name="Lee H.-A."/>
            <person name="Lee H.-Y."/>
            <person name="Lee Y."/>
            <person name="Oh S."/>
            <person name="Lee J.H."/>
            <person name="Choi E."/>
            <person name="Choi E."/>
            <person name="Lee S.E."/>
            <person name="Jeon J."/>
            <person name="Kim H."/>
            <person name="Choi G."/>
            <person name="Song H."/>
            <person name="Lee J."/>
            <person name="Lee S.-C."/>
            <person name="Kwon J.-K."/>
            <person name="Lee H.-Y."/>
            <person name="Koo N."/>
            <person name="Hong Y."/>
            <person name="Kim R.W."/>
            <person name="Kang W.-H."/>
            <person name="Huh J.H."/>
            <person name="Kang B.-C."/>
            <person name="Yang T.-J."/>
            <person name="Lee Y.-H."/>
            <person name="Bennetzen J.L."/>
            <person name="Choi D."/>
        </authorList>
    </citation>
    <scope>NUCLEOTIDE SEQUENCE [LARGE SCALE GENOMIC DNA]</scope>
    <source>
        <strain evidence="2">cv. PBC81</strain>
    </source>
</reference>
<dbReference type="AlphaFoldDB" id="A0A2G2VVA2"/>
<reference evidence="1 2" key="1">
    <citation type="journal article" date="2017" name="Genome Biol.">
        <title>New reference genome sequences of hot pepper reveal the massive evolution of plant disease-resistance genes by retroduplication.</title>
        <authorList>
            <person name="Kim S."/>
            <person name="Park J."/>
            <person name="Yeom S.I."/>
            <person name="Kim Y.M."/>
            <person name="Seo E."/>
            <person name="Kim K.T."/>
            <person name="Kim M.S."/>
            <person name="Lee J.M."/>
            <person name="Cheong K."/>
            <person name="Shin H.S."/>
            <person name="Kim S.B."/>
            <person name="Han K."/>
            <person name="Lee J."/>
            <person name="Park M."/>
            <person name="Lee H.A."/>
            <person name="Lee H.Y."/>
            <person name="Lee Y."/>
            <person name="Oh S."/>
            <person name="Lee J.H."/>
            <person name="Choi E."/>
            <person name="Choi E."/>
            <person name="Lee S.E."/>
            <person name="Jeon J."/>
            <person name="Kim H."/>
            <person name="Choi G."/>
            <person name="Song H."/>
            <person name="Lee J."/>
            <person name="Lee S.C."/>
            <person name="Kwon J.K."/>
            <person name="Lee H.Y."/>
            <person name="Koo N."/>
            <person name="Hong Y."/>
            <person name="Kim R.W."/>
            <person name="Kang W.H."/>
            <person name="Huh J.H."/>
            <person name="Kang B.C."/>
            <person name="Yang T.J."/>
            <person name="Lee Y.H."/>
            <person name="Bennetzen J.L."/>
            <person name="Choi D."/>
        </authorList>
    </citation>
    <scope>NUCLEOTIDE SEQUENCE [LARGE SCALE GENOMIC DNA]</scope>
    <source>
        <strain evidence="2">cv. PBC81</strain>
    </source>
</reference>
<keyword evidence="2" id="KW-1185">Reference proteome</keyword>
<dbReference type="PANTHER" id="PTHR31110:SF5">
    <property type="entry name" value="PESTICIDAL CRYSTAL CRY8BA PROTEIN"/>
    <property type="match status" value="1"/>
</dbReference>
<dbReference type="STRING" id="33114.A0A2G2VVA2"/>
<organism evidence="1 2">
    <name type="scientific">Capsicum baccatum</name>
    <name type="common">Peruvian pepper</name>
    <dbReference type="NCBI Taxonomy" id="33114"/>
    <lineage>
        <taxon>Eukaryota</taxon>
        <taxon>Viridiplantae</taxon>
        <taxon>Streptophyta</taxon>
        <taxon>Embryophyta</taxon>
        <taxon>Tracheophyta</taxon>
        <taxon>Spermatophyta</taxon>
        <taxon>Magnoliopsida</taxon>
        <taxon>eudicotyledons</taxon>
        <taxon>Gunneridae</taxon>
        <taxon>Pentapetalae</taxon>
        <taxon>asterids</taxon>
        <taxon>lamiids</taxon>
        <taxon>Solanales</taxon>
        <taxon>Solanaceae</taxon>
        <taxon>Solanoideae</taxon>
        <taxon>Capsiceae</taxon>
        <taxon>Capsicum</taxon>
    </lineage>
</organism>
<sequence length="116" mass="13420">MQPLKEQLTSTINHLYTIFETNIFIASCRGYWDRMGQLVLSFLESRKENGSWYKGSRIVVSILDDTFASQMQQLLGNSLQEKDLKPPRSILEVRSMHCRDASNNDRHTLLIENVDS</sequence>
<name>A0A2G2VVA2_CAPBA</name>